<dbReference type="AlphaFoldDB" id="A0A0F9M0R1"/>
<reference evidence="1" key="1">
    <citation type="journal article" date="2015" name="Nature">
        <title>Complex archaea that bridge the gap between prokaryotes and eukaryotes.</title>
        <authorList>
            <person name="Spang A."/>
            <person name="Saw J.H."/>
            <person name="Jorgensen S.L."/>
            <person name="Zaremba-Niedzwiedzka K."/>
            <person name="Martijn J."/>
            <person name="Lind A.E."/>
            <person name="van Eijk R."/>
            <person name="Schleper C."/>
            <person name="Guy L."/>
            <person name="Ettema T.J."/>
        </authorList>
    </citation>
    <scope>NUCLEOTIDE SEQUENCE</scope>
</reference>
<evidence type="ECO:0000313" key="1">
    <source>
        <dbReference type="EMBL" id="KKM99238.1"/>
    </source>
</evidence>
<gene>
    <name evidence="1" type="ORF">LCGC14_1149770</name>
</gene>
<accession>A0A0F9M0R1</accession>
<sequence length="79" mass="9200">MDKVSLKKLLKSKGAKKRKSHEIMKVYSDLNPATNLHTLKHQQDGLRVLLWTLGLSIKDADFYSRFISKNGRLPLKYMR</sequence>
<comment type="caution">
    <text evidence="1">The sequence shown here is derived from an EMBL/GenBank/DDBJ whole genome shotgun (WGS) entry which is preliminary data.</text>
</comment>
<name>A0A0F9M0R1_9ZZZZ</name>
<dbReference type="EMBL" id="LAZR01005520">
    <property type="protein sequence ID" value="KKM99238.1"/>
    <property type="molecule type" value="Genomic_DNA"/>
</dbReference>
<protein>
    <submittedName>
        <fullName evidence="1">Uncharacterized protein</fullName>
    </submittedName>
</protein>
<proteinExistence type="predicted"/>
<organism evidence="1">
    <name type="scientific">marine sediment metagenome</name>
    <dbReference type="NCBI Taxonomy" id="412755"/>
    <lineage>
        <taxon>unclassified sequences</taxon>
        <taxon>metagenomes</taxon>
        <taxon>ecological metagenomes</taxon>
    </lineage>
</organism>